<dbReference type="Proteomes" id="UP000053617">
    <property type="component" value="Unassembled WGS sequence"/>
</dbReference>
<gene>
    <name evidence="1" type="ORF">Z518_06659</name>
</gene>
<dbReference type="RefSeq" id="XP_013270245.1">
    <property type="nucleotide sequence ID" value="XM_013414791.1"/>
</dbReference>
<dbReference type="HOGENOM" id="CLU_883243_0_0_1"/>
<proteinExistence type="predicted"/>
<name>A0A0D2IBA1_9EURO</name>
<sequence>MPFLSLPLEVRLQIWAYIVQPTLEYPCDCARKGVPCQSPPLGICCHDVSTYQHCDNRILRVSRQIFDEVQPIVQKAEIDRVFVLCNSLCLDNFFKTLNERDWKWVKHLRMDLFVGYGDDNQDDWFLCQSQRWAKRYVAGALDRFGWKEDLDGGHLPCLTIPGVLKFQATPTDLFLTDLEMPENYDSAERRRNMGIRPDHVTRIYLIVRKSAPFIAWLNQKERCHLVLSWLPFDDSRTNPSSSKVQVCYAISDVTYRRNIPNVGLPILYLFTQGQDLGPFFSHKDEKDSAPLQNGNAKVLPGISRYTPPTVDSAWK</sequence>
<dbReference type="EMBL" id="KN847479">
    <property type="protein sequence ID" value="KIX03109.1"/>
    <property type="molecule type" value="Genomic_DNA"/>
</dbReference>
<evidence type="ECO:0000313" key="1">
    <source>
        <dbReference type="EMBL" id="KIX03109.1"/>
    </source>
</evidence>
<dbReference type="GeneID" id="25294730"/>
<dbReference type="VEuPathDB" id="FungiDB:Z518_06659"/>
<dbReference type="OrthoDB" id="3540486at2759"/>
<accession>A0A0D2IBA1</accession>
<dbReference type="AlphaFoldDB" id="A0A0D2IBA1"/>
<reference evidence="1 2" key="1">
    <citation type="submission" date="2015-01" db="EMBL/GenBank/DDBJ databases">
        <title>The Genome Sequence of Rhinocladiella mackenzie CBS 650.93.</title>
        <authorList>
            <consortium name="The Broad Institute Genomics Platform"/>
            <person name="Cuomo C."/>
            <person name="de Hoog S."/>
            <person name="Gorbushina A."/>
            <person name="Stielow B."/>
            <person name="Teixiera M."/>
            <person name="Abouelleil A."/>
            <person name="Chapman S.B."/>
            <person name="Priest M."/>
            <person name="Young S.K."/>
            <person name="Wortman J."/>
            <person name="Nusbaum C."/>
            <person name="Birren B."/>
        </authorList>
    </citation>
    <scope>NUCLEOTIDE SEQUENCE [LARGE SCALE GENOMIC DNA]</scope>
    <source>
        <strain evidence="1 2">CBS 650.93</strain>
    </source>
</reference>
<keyword evidence="2" id="KW-1185">Reference proteome</keyword>
<evidence type="ECO:0000313" key="2">
    <source>
        <dbReference type="Proteomes" id="UP000053617"/>
    </source>
</evidence>
<organism evidence="1 2">
    <name type="scientific">Rhinocladiella mackenziei CBS 650.93</name>
    <dbReference type="NCBI Taxonomy" id="1442369"/>
    <lineage>
        <taxon>Eukaryota</taxon>
        <taxon>Fungi</taxon>
        <taxon>Dikarya</taxon>
        <taxon>Ascomycota</taxon>
        <taxon>Pezizomycotina</taxon>
        <taxon>Eurotiomycetes</taxon>
        <taxon>Chaetothyriomycetidae</taxon>
        <taxon>Chaetothyriales</taxon>
        <taxon>Herpotrichiellaceae</taxon>
        <taxon>Rhinocladiella</taxon>
    </lineage>
</organism>
<protein>
    <submittedName>
        <fullName evidence="1">Rhinocladiella mackenziei CBS 650.93 unplaced genomic scaffold supercont1.5, whole genome shotgun sequence</fullName>
    </submittedName>
</protein>